<dbReference type="PROSITE" id="PS00518">
    <property type="entry name" value="ZF_RING_1"/>
    <property type="match status" value="1"/>
</dbReference>
<feature type="non-terminal residue" evidence="6">
    <location>
        <position position="260"/>
    </location>
</feature>
<keyword evidence="7" id="KW-1185">Reference proteome</keyword>
<name>A0AAV2S5Z5_MEGNR</name>
<dbReference type="PROSITE" id="PS50089">
    <property type="entry name" value="ZF_RING_2"/>
    <property type="match status" value="1"/>
</dbReference>
<evidence type="ECO:0000313" key="7">
    <source>
        <dbReference type="Proteomes" id="UP001497623"/>
    </source>
</evidence>
<dbReference type="SUPFAM" id="SSF57850">
    <property type="entry name" value="RING/U-box"/>
    <property type="match status" value="1"/>
</dbReference>
<feature type="domain" description="RING-type" evidence="5">
    <location>
        <begin position="203"/>
        <end position="240"/>
    </location>
</feature>
<dbReference type="AlphaFoldDB" id="A0AAV2S5Z5"/>
<dbReference type="GO" id="GO:0008270">
    <property type="term" value="F:zinc ion binding"/>
    <property type="evidence" value="ECO:0007669"/>
    <property type="project" value="UniProtKB-KW"/>
</dbReference>
<accession>A0AAV2S5Z5</accession>
<dbReference type="SMART" id="SM00184">
    <property type="entry name" value="RING"/>
    <property type="match status" value="1"/>
</dbReference>
<evidence type="ECO:0000256" key="3">
    <source>
        <dbReference type="ARBA" id="ARBA00022833"/>
    </source>
</evidence>
<protein>
    <recommendedName>
        <fullName evidence="5">RING-type domain-containing protein</fullName>
    </recommendedName>
</protein>
<keyword evidence="2 4" id="KW-0863">Zinc-finger</keyword>
<gene>
    <name evidence="6" type="ORF">MNOR_LOCUS33452</name>
</gene>
<dbReference type="PANTHER" id="PTHR12930:SF0">
    <property type="entry name" value="RING FINGER PROTEIN 113B"/>
    <property type="match status" value="1"/>
</dbReference>
<evidence type="ECO:0000256" key="4">
    <source>
        <dbReference type="PROSITE-ProRule" id="PRU00175"/>
    </source>
</evidence>
<dbReference type="InterPro" id="IPR013083">
    <property type="entry name" value="Znf_RING/FYVE/PHD"/>
</dbReference>
<dbReference type="Pfam" id="PF13920">
    <property type="entry name" value="zf-C3HC4_3"/>
    <property type="match status" value="1"/>
</dbReference>
<proteinExistence type="predicted"/>
<dbReference type="Proteomes" id="UP001497623">
    <property type="component" value="Unassembled WGS sequence"/>
</dbReference>
<reference evidence="6 7" key="1">
    <citation type="submission" date="2024-05" db="EMBL/GenBank/DDBJ databases">
        <authorList>
            <person name="Wallberg A."/>
        </authorList>
    </citation>
    <scope>NUCLEOTIDE SEQUENCE [LARGE SCALE GENOMIC DNA]</scope>
</reference>
<dbReference type="InterPro" id="IPR039971">
    <property type="entry name" value="CWC24-like"/>
</dbReference>
<dbReference type="FunFam" id="3.30.40.10:FF:000045">
    <property type="entry name" value="RING finger protein 113A"/>
    <property type="match status" value="1"/>
</dbReference>
<keyword evidence="1" id="KW-0479">Metal-binding</keyword>
<sequence>MHDSHSNAISSDLKILRLPLAAHLTLAGPLGQLNIIGRPKAANIQVYYLRFEKPCDGAAQDDVWPSLQSHNETKKTRTGNAPARMKLHISRETDGDTFIYQNIKNNTHTYSTRSNNKTWGIWRGRVDANTHMHVFLLKIPIPMYYNINEENHKGLKDSCKFLHDRTDYKLGWQMEMESTKRGQDDSDENWEIPSDEEHLPFKCFICRQSFVDPVQTKCQHYFCEKCALEQFKKNKRCYVCAENTMGVFQPAKELIARMKS</sequence>
<dbReference type="InterPro" id="IPR001841">
    <property type="entry name" value="Znf_RING"/>
</dbReference>
<evidence type="ECO:0000256" key="1">
    <source>
        <dbReference type="ARBA" id="ARBA00022723"/>
    </source>
</evidence>
<dbReference type="InterPro" id="IPR017907">
    <property type="entry name" value="Znf_RING_CS"/>
</dbReference>
<dbReference type="Gene3D" id="3.30.40.10">
    <property type="entry name" value="Zinc/RING finger domain, C3HC4 (zinc finger)"/>
    <property type="match status" value="1"/>
</dbReference>
<comment type="caution">
    <text evidence="6">The sequence shown here is derived from an EMBL/GenBank/DDBJ whole genome shotgun (WGS) entry which is preliminary data.</text>
</comment>
<evidence type="ECO:0000256" key="2">
    <source>
        <dbReference type="ARBA" id="ARBA00022771"/>
    </source>
</evidence>
<evidence type="ECO:0000313" key="6">
    <source>
        <dbReference type="EMBL" id="CAL4166419.1"/>
    </source>
</evidence>
<dbReference type="GO" id="GO:0005684">
    <property type="term" value="C:U2-type spliceosomal complex"/>
    <property type="evidence" value="ECO:0007669"/>
    <property type="project" value="TreeGrafter"/>
</dbReference>
<keyword evidence="3" id="KW-0862">Zinc</keyword>
<organism evidence="6 7">
    <name type="scientific">Meganyctiphanes norvegica</name>
    <name type="common">Northern krill</name>
    <name type="synonym">Thysanopoda norvegica</name>
    <dbReference type="NCBI Taxonomy" id="48144"/>
    <lineage>
        <taxon>Eukaryota</taxon>
        <taxon>Metazoa</taxon>
        <taxon>Ecdysozoa</taxon>
        <taxon>Arthropoda</taxon>
        <taxon>Crustacea</taxon>
        <taxon>Multicrustacea</taxon>
        <taxon>Malacostraca</taxon>
        <taxon>Eumalacostraca</taxon>
        <taxon>Eucarida</taxon>
        <taxon>Euphausiacea</taxon>
        <taxon>Euphausiidae</taxon>
        <taxon>Meganyctiphanes</taxon>
    </lineage>
</organism>
<dbReference type="GO" id="GO:0034247">
    <property type="term" value="P:snoRNA splicing"/>
    <property type="evidence" value="ECO:0007669"/>
    <property type="project" value="TreeGrafter"/>
</dbReference>
<evidence type="ECO:0000259" key="5">
    <source>
        <dbReference type="PROSITE" id="PS50089"/>
    </source>
</evidence>
<dbReference type="CDD" id="cd16539">
    <property type="entry name" value="RING-HC_RNF113A_B"/>
    <property type="match status" value="1"/>
</dbReference>
<dbReference type="PANTHER" id="PTHR12930">
    <property type="entry name" value="ZINC FINGER PROTEIN 183"/>
    <property type="match status" value="1"/>
</dbReference>
<dbReference type="EMBL" id="CAXKWB010048291">
    <property type="protein sequence ID" value="CAL4166419.1"/>
    <property type="molecule type" value="Genomic_DNA"/>
</dbReference>